<proteinExistence type="predicted"/>
<dbReference type="InterPro" id="IPR052898">
    <property type="entry name" value="ACAD10-like"/>
</dbReference>
<dbReference type="EMBL" id="JBHTLX010000007">
    <property type="protein sequence ID" value="MFD1247254.1"/>
    <property type="molecule type" value="Genomic_DNA"/>
</dbReference>
<dbReference type="PANTHER" id="PTHR47829:SF1">
    <property type="entry name" value="HAD FAMILY PHOSPHATASE"/>
    <property type="match status" value="1"/>
</dbReference>
<dbReference type="Gene3D" id="3.30.200.20">
    <property type="entry name" value="Phosphorylase Kinase, domain 1"/>
    <property type="match status" value="1"/>
</dbReference>
<dbReference type="CDD" id="cd05154">
    <property type="entry name" value="ACAD10_11_N-like"/>
    <property type="match status" value="1"/>
</dbReference>
<dbReference type="SUPFAM" id="SSF56112">
    <property type="entry name" value="Protein kinase-like (PK-like)"/>
    <property type="match status" value="1"/>
</dbReference>
<name>A0ABW3VWU6_9ACTN</name>
<sequence>MSDLTTAELAAVAERMGEAGVELAGPLDAVLIAGGRSNLTYAITDGVRRWVLRTPPRAGRTASAHDVAREHRVAAALMATDVPIADAVLLDESDDLLGVPFTVSGFVDGVAVRTQADLASYDDARLAVVVDSLVETLAALHRVDHVKVGLETFGRPDGYAGRQLRRWSGQWETVGEERLDPLARAVVAGLTAAVPEQRTASIVHGDYRIDNTLLGRSGTPGADRVAAVVDWELSTIGDPIADVAMMCAYRHEPFDLVMGAPSAWTSPRLPTPDGLAQRYEAVGGITLEHWGFHQALACFKVAVIAAGIEHRRSAGSGSGAGFDTAGAAVEPYLELASRHLGRAG</sequence>
<keyword evidence="3" id="KW-1185">Reference proteome</keyword>
<dbReference type="InterPro" id="IPR041726">
    <property type="entry name" value="ACAD10_11_N"/>
</dbReference>
<organism evidence="2 3">
    <name type="scientific">Nocardioides ginsengisoli</name>
    <dbReference type="NCBI Taxonomy" id="363868"/>
    <lineage>
        <taxon>Bacteria</taxon>
        <taxon>Bacillati</taxon>
        <taxon>Actinomycetota</taxon>
        <taxon>Actinomycetes</taxon>
        <taxon>Propionibacteriales</taxon>
        <taxon>Nocardioidaceae</taxon>
        <taxon>Nocardioides</taxon>
    </lineage>
</organism>
<dbReference type="Proteomes" id="UP001597229">
    <property type="component" value="Unassembled WGS sequence"/>
</dbReference>
<accession>A0ABW3VWU6</accession>
<dbReference type="InterPro" id="IPR011009">
    <property type="entry name" value="Kinase-like_dom_sf"/>
</dbReference>
<evidence type="ECO:0000313" key="3">
    <source>
        <dbReference type="Proteomes" id="UP001597229"/>
    </source>
</evidence>
<feature type="domain" description="Aminoglycoside phosphotransferase" evidence="1">
    <location>
        <begin position="30"/>
        <end position="253"/>
    </location>
</feature>
<protein>
    <submittedName>
        <fullName evidence="2">Phosphotransferase family protein</fullName>
    </submittedName>
</protein>
<evidence type="ECO:0000259" key="1">
    <source>
        <dbReference type="Pfam" id="PF01636"/>
    </source>
</evidence>
<reference evidence="3" key="1">
    <citation type="journal article" date="2019" name="Int. J. Syst. Evol. Microbiol.">
        <title>The Global Catalogue of Microorganisms (GCM) 10K type strain sequencing project: providing services to taxonomists for standard genome sequencing and annotation.</title>
        <authorList>
            <consortium name="The Broad Institute Genomics Platform"/>
            <consortium name="The Broad Institute Genome Sequencing Center for Infectious Disease"/>
            <person name="Wu L."/>
            <person name="Ma J."/>
        </authorList>
    </citation>
    <scope>NUCLEOTIDE SEQUENCE [LARGE SCALE GENOMIC DNA]</scope>
    <source>
        <strain evidence="3">CCUG 52478</strain>
    </source>
</reference>
<dbReference type="InterPro" id="IPR002575">
    <property type="entry name" value="Aminoglycoside_PTrfase"/>
</dbReference>
<dbReference type="Pfam" id="PF01636">
    <property type="entry name" value="APH"/>
    <property type="match status" value="1"/>
</dbReference>
<gene>
    <name evidence="2" type="ORF">ACFQ3F_05600</name>
</gene>
<comment type="caution">
    <text evidence="2">The sequence shown here is derived from an EMBL/GenBank/DDBJ whole genome shotgun (WGS) entry which is preliminary data.</text>
</comment>
<dbReference type="PANTHER" id="PTHR47829">
    <property type="entry name" value="HYDROLASE, PUTATIVE (AFU_ORTHOLOGUE AFUA_1G12880)-RELATED"/>
    <property type="match status" value="1"/>
</dbReference>
<dbReference type="RefSeq" id="WP_367920495.1">
    <property type="nucleotide sequence ID" value="NZ_BAABAC010000032.1"/>
</dbReference>
<dbReference type="Gene3D" id="3.90.1200.10">
    <property type="match status" value="1"/>
</dbReference>
<evidence type="ECO:0000313" key="2">
    <source>
        <dbReference type="EMBL" id="MFD1247254.1"/>
    </source>
</evidence>